<feature type="domain" description="Cupin type-2" evidence="1">
    <location>
        <begin position="36"/>
        <end position="102"/>
    </location>
</feature>
<dbReference type="CDD" id="cd20299">
    <property type="entry name" value="cupin_YP766765-like"/>
    <property type="match status" value="1"/>
</dbReference>
<gene>
    <name evidence="2" type="ORF">BG844_14185</name>
</gene>
<proteinExistence type="predicted"/>
<dbReference type="Pfam" id="PF07883">
    <property type="entry name" value="Cupin_2"/>
    <property type="match status" value="1"/>
</dbReference>
<dbReference type="AlphaFoldDB" id="A0A1K0FL84"/>
<accession>A0A1K0FL84</accession>
<comment type="caution">
    <text evidence="2">The sequence shown here is derived from an EMBL/GenBank/DDBJ whole genome shotgun (WGS) entry which is preliminary data.</text>
</comment>
<dbReference type="Proteomes" id="UP000182486">
    <property type="component" value="Unassembled WGS sequence"/>
</dbReference>
<sequence>MAVIREQDVVEHRMHGATFHSYVAPSRGSRELSAWRLEIADGTVGVPHRVSREEVLFLLSGAVTTTIDGETATVRAGEAAFVPAGAQFAIDNTSGELATAWVTTSAGLRATLADGTELSPPWAA</sequence>
<dbReference type="RefSeq" id="WP_071805799.1">
    <property type="nucleotide sequence ID" value="NZ_MEIA01000142.1"/>
</dbReference>
<evidence type="ECO:0000259" key="1">
    <source>
        <dbReference type="Pfam" id="PF07883"/>
    </source>
</evidence>
<dbReference type="EMBL" id="MEIA01000142">
    <property type="protein sequence ID" value="OJF13607.1"/>
    <property type="molecule type" value="Genomic_DNA"/>
</dbReference>
<evidence type="ECO:0000313" key="3">
    <source>
        <dbReference type="Proteomes" id="UP000182486"/>
    </source>
</evidence>
<dbReference type="InterPro" id="IPR011051">
    <property type="entry name" value="RmlC_Cupin_sf"/>
</dbReference>
<dbReference type="InterPro" id="IPR013096">
    <property type="entry name" value="Cupin_2"/>
</dbReference>
<name>A0A1K0FL84_9ACTN</name>
<evidence type="ECO:0000313" key="2">
    <source>
        <dbReference type="EMBL" id="OJF13607.1"/>
    </source>
</evidence>
<dbReference type="InterPro" id="IPR014710">
    <property type="entry name" value="RmlC-like_jellyroll"/>
</dbReference>
<keyword evidence="3" id="KW-1185">Reference proteome</keyword>
<protein>
    <submittedName>
        <fullName evidence="2">Cupin</fullName>
    </submittedName>
</protein>
<dbReference type="SUPFAM" id="SSF51182">
    <property type="entry name" value="RmlC-like cupins"/>
    <property type="match status" value="1"/>
</dbReference>
<dbReference type="Gene3D" id="2.60.120.10">
    <property type="entry name" value="Jelly Rolls"/>
    <property type="match status" value="1"/>
</dbReference>
<organism evidence="2 3">
    <name type="scientific">Couchioplanes caeruleus subsp. caeruleus</name>
    <dbReference type="NCBI Taxonomy" id="56427"/>
    <lineage>
        <taxon>Bacteria</taxon>
        <taxon>Bacillati</taxon>
        <taxon>Actinomycetota</taxon>
        <taxon>Actinomycetes</taxon>
        <taxon>Micromonosporales</taxon>
        <taxon>Micromonosporaceae</taxon>
        <taxon>Couchioplanes</taxon>
    </lineage>
</organism>
<reference evidence="2 3" key="1">
    <citation type="submission" date="2016-09" db="EMBL/GenBank/DDBJ databases">
        <title>Couchioplanes caeruleus draft genome sequence.</title>
        <authorList>
            <person name="Sheehan J."/>
            <person name="Caffrey P."/>
        </authorList>
    </citation>
    <scope>NUCLEOTIDE SEQUENCE [LARGE SCALE GENOMIC DNA]</scope>
    <source>
        <strain evidence="2 3">DSM 43634</strain>
    </source>
</reference>